<feature type="region of interest" description="Disordered" evidence="9">
    <location>
        <begin position="748"/>
        <end position="768"/>
    </location>
</feature>
<evidence type="ECO:0000256" key="5">
    <source>
        <dbReference type="ARBA" id="ARBA00023295"/>
    </source>
</evidence>
<dbReference type="InterPro" id="IPR008928">
    <property type="entry name" value="6-hairpin_glycosidase_sf"/>
</dbReference>
<dbReference type="PANTHER" id="PTHR22298">
    <property type="entry name" value="ENDO-1,4-BETA-GLUCANASE"/>
    <property type="match status" value="1"/>
</dbReference>
<evidence type="ECO:0000256" key="4">
    <source>
        <dbReference type="ARBA" id="ARBA00023277"/>
    </source>
</evidence>
<dbReference type="InterPro" id="IPR012291">
    <property type="entry name" value="CBM2_carb-bd_dom_sf"/>
</dbReference>
<gene>
    <name evidence="11" type="ORF">FOE67_15520</name>
</gene>
<dbReference type="Gene3D" id="2.60.120.260">
    <property type="entry name" value="Galactose-binding domain-like"/>
    <property type="match status" value="1"/>
</dbReference>
<keyword evidence="4 7" id="KW-0119">Carbohydrate metabolism</keyword>
<keyword evidence="2 8" id="KW-0732">Signal</keyword>
<evidence type="ECO:0000256" key="6">
    <source>
        <dbReference type="ARBA" id="ARBA00023326"/>
    </source>
</evidence>
<feature type="domain" description="CBM2" evidence="10">
    <location>
        <begin position="767"/>
        <end position="876"/>
    </location>
</feature>
<evidence type="ECO:0000313" key="12">
    <source>
        <dbReference type="Proteomes" id="UP000530234"/>
    </source>
</evidence>
<dbReference type="InterPro" id="IPR004197">
    <property type="entry name" value="Cellulase_Ig-like"/>
</dbReference>
<evidence type="ECO:0000313" key="11">
    <source>
        <dbReference type="EMBL" id="MBB0230886.1"/>
    </source>
</evidence>
<dbReference type="InterPro" id="IPR012341">
    <property type="entry name" value="6hp_glycosidase-like_sf"/>
</dbReference>
<sequence>MGTVAAVALLGGTLAVPALADEPGEPAGPELIVNGDFSAGTTGWWWTANTEGTAADGRLCLDIPGGTVEPWDAIVGQDGLPLTAGETYALTFTAESTLPIVSRTNVQLPVEPWTQELGSVDVIGPEPETFTHVFTPGADHDAAQLVYQIGGSDQPFTFCLSEVSLRGGAEQQPYEPDTGSPVRVNQVGYLTEGPKRGTVVTDATGPLDFTVRDAGGSAVASGTTTPLGEDPTSRQNVHGFDFSELDEAGTGYTVEVDGATSIPFAIGDDLYSDLRSDALAYFYHNRSGIEIEADLVGEEYARPAGHVDVAPNRGDGAVPCRPGQCDYTLDLTGGWYDAGDHGKYVVNGGISVAQVMANFERTLHVEGANDEPLGDGALRVPERGNGVPDILDEARWQMDFLMRMQVPEGEPLAGMAHHKMHDRNWTGMPMLPHQDPQIRELAPPSTAATLNLAASAAQCARLFEPYDADFAARCLEVAESAWDAAVANPTRYASPNDGQGGGAYSDNNVTDEFYWAAAELFITTGDAEYRAAVLDSPIHGDLDATFPRGGFSWAETAALGALNLAVVPNELAENELAEVRALLLEAADRYAADSAGTAYDLPFDATYVWGSNSQVLNNMIVLATAHDLTGEDAYRDAALGGWDYLLGRNPLNLSYVTGYGERYAHNQHHRHWARQLNPNLPHAAPGSVAGGPNSALQDPIAQRLLTGCAPAMCYIDHIESYATNEVTINWNAPLAWMASWADDLAAGSGDGGDNGGGDNGGGDNGGGDNGDATCAVTWTANRWNGGFTAEVRVRNTGAEAISPWELRWSFADDQRITQAWSAEVTQSGRDVVARPAAWNSVLAPGAEIGFGFLGTAGSAAADPTAFTLGGAACSTG</sequence>
<dbReference type="InterPro" id="IPR033126">
    <property type="entry name" value="Glyco_hydro_9_Asp/Glu_AS"/>
</dbReference>
<evidence type="ECO:0000256" key="1">
    <source>
        <dbReference type="ARBA" id="ARBA00007072"/>
    </source>
</evidence>
<dbReference type="Gene3D" id="2.60.40.290">
    <property type="match status" value="1"/>
</dbReference>
<comment type="similarity">
    <text evidence="1 7 8">Belongs to the glycosyl hydrolase 9 (cellulase E) family.</text>
</comment>
<dbReference type="Pfam" id="PF02018">
    <property type="entry name" value="CBM_4_9"/>
    <property type="match status" value="1"/>
</dbReference>
<dbReference type="InterPro" id="IPR001919">
    <property type="entry name" value="CBD2"/>
</dbReference>
<keyword evidence="5 7" id="KW-0326">Glycosidase</keyword>
<feature type="signal peptide" evidence="8">
    <location>
        <begin position="1"/>
        <end position="20"/>
    </location>
</feature>
<evidence type="ECO:0000256" key="9">
    <source>
        <dbReference type="SAM" id="MobiDB-lite"/>
    </source>
</evidence>
<feature type="active site" evidence="7">
    <location>
        <position position="716"/>
    </location>
</feature>
<dbReference type="InterPro" id="IPR008965">
    <property type="entry name" value="CBM2/CBM3_carb-bd_dom_sf"/>
</dbReference>
<evidence type="ECO:0000256" key="3">
    <source>
        <dbReference type="ARBA" id="ARBA00022801"/>
    </source>
</evidence>
<dbReference type="PROSITE" id="PS00698">
    <property type="entry name" value="GH9_3"/>
    <property type="match status" value="1"/>
</dbReference>
<organism evidence="11 12">
    <name type="scientific">Streptomyces calidiresistens</name>
    <dbReference type="NCBI Taxonomy" id="1485586"/>
    <lineage>
        <taxon>Bacteria</taxon>
        <taxon>Bacillati</taxon>
        <taxon>Actinomycetota</taxon>
        <taxon>Actinomycetes</taxon>
        <taxon>Kitasatosporales</taxon>
        <taxon>Streptomycetaceae</taxon>
        <taxon>Streptomyces</taxon>
    </lineage>
</organism>
<dbReference type="SUPFAM" id="SSF81296">
    <property type="entry name" value="E set domains"/>
    <property type="match status" value="1"/>
</dbReference>
<dbReference type="SUPFAM" id="SSF49384">
    <property type="entry name" value="Carbohydrate-binding domain"/>
    <property type="match status" value="1"/>
</dbReference>
<dbReference type="EC" id="3.2.1.4" evidence="8"/>
<dbReference type="AlphaFoldDB" id="A0A7W3XXJ6"/>
<evidence type="ECO:0000256" key="2">
    <source>
        <dbReference type="ARBA" id="ARBA00022729"/>
    </source>
</evidence>
<keyword evidence="12" id="KW-1185">Reference proteome</keyword>
<dbReference type="InterPro" id="IPR001701">
    <property type="entry name" value="Glyco_hydro_9"/>
</dbReference>
<dbReference type="InterPro" id="IPR014756">
    <property type="entry name" value="Ig_E-set"/>
</dbReference>
<dbReference type="Pfam" id="PF00759">
    <property type="entry name" value="Glyco_hydro_9"/>
    <property type="match status" value="1"/>
</dbReference>
<dbReference type="Gene3D" id="1.50.10.10">
    <property type="match status" value="1"/>
</dbReference>
<feature type="region of interest" description="Disordered" evidence="9">
    <location>
        <begin position="212"/>
        <end position="235"/>
    </location>
</feature>
<evidence type="ECO:0000256" key="7">
    <source>
        <dbReference type="PROSITE-ProRule" id="PRU10060"/>
    </source>
</evidence>
<proteinExistence type="inferred from homology"/>
<dbReference type="EMBL" id="VKHS01000372">
    <property type="protein sequence ID" value="MBB0230886.1"/>
    <property type="molecule type" value="Genomic_DNA"/>
</dbReference>
<dbReference type="CDD" id="cd02850">
    <property type="entry name" value="E_set_Cellulase_N"/>
    <property type="match status" value="1"/>
</dbReference>
<dbReference type="SUPFAM" id="SSF48208">
    <property type="entry name" value="Six-hairpin glycosidases"/>
    <property type="match status" value="1"/>
</dbReference>
<dbReference type="GO" id="GO:0030245">
    <property type="term" value="P:cellulose catabolic process"/>
    <property type="evidence" value="ECO:0007669"/>
    <property type="project" value="UniProtKB-KW"/>
</dbReference>
<protein>
    <recommendedName>
        <fullName evidence="8">Endoglucanase</fullName>
        <ecNumber evidence="8">3.2.1.4</ecNumber>
    </recommendedName>
</protein>
<keyword evidence="8" id="KW-0136">Cellulose degradation</keyword>
<keyword evidence="3 7" id="KW-0378">Hydrolase</keyword>
<evidence type="ECO:0000256" key="8">
    <source>
        <dbReference type="RuleBase" id="RU361166"/>
    </source>
</evidence>
<dbReference type="GO" id="GO:0030247">
    <property type="term" value="F:polysaccharide binding"/>
    <property type="evidence" value="ECO:0007669"/>
    <property type="project" value="UniProtKB-UniRule"/>
</dbReference>
<dbReference type="Gene3D" id="2.60.40.10">
    <property type="entry name" value="Immunoglobulins"/>
    <property type="match status" value="1"/>
</dbReference>
<comment type="catalytic activity">
    <reaction evidence="8">
        <text>Endohydrolysis of (1-&gt;4)-beta-D-glucosidic linkages in cellulose, lichenin and cereal beta-D-glucans.</text>
        <dbReference type="EC" id="3.2.1.4"/>
    </reaction>
</comment>
<dbReference type="PROSITE" id="PS51173">
    <property type="entry name" value="CBM2"/>
    <property type="match status" value="1"/>
</dbReference>
<accession>A0A7W3XXJ6</accession>
<feature type="chain" id="PRO_5031606645" description="Endoglucanase" evidence="8">
    <location>
        <begin position="21"/>
        <end position="876"/>
    </location>
</feature>
<reference evidence="12" key="1">
    <citation type="submission" date="2019-10" db="EMBL/GenBank/DDBJ databases">
        <title>Streptomyces sp. nov., a novel actinobacterium isolated from alkaline environment.</title>
        <authorList>
            <person name="Golinska P."/>
        </authorList>
    </citation>
    <scope>NUCLEOTIDE SEQUENCE [LARGE SCALE GENOMIC DNA]</scope>
    <source>
        <strain evidence="12">DSM 42108</strain>
    </source>
</reference>
<dbReference type="Pfam" id="PF00553">
    <property type="entry name" value="CBM_2"/>
    <property type="match status" value="1"/>
</dbReference>
<evidence type="ECO:0000259" key="10">
    <source>
        <dbReference type="PROSITE" id="PS51173"/>
    </source>
</evidence>
<dbReference type="GO" id="GO:0008810">
    <property type="term" value="F:cellulase activity"/>
    <property type="evidence" value="ECO:0007669"/>
    <property type="project" value="UniProtKB-EC"/>
</dbReference>
<dbReference type="Pfam" id="PF02927">
    <property type="entry name" value="CelD_N"/>
    <property type="match status" value="1"/>
</dbReference>
<dbReference type="InterPro" id="IPR003305">
    <property type="entry name" value="CenC_carb-bd"/>
</dbReference>
<dbReference type="InterPro" id="IPR008979">
    <property type="entry name" value="Galactose-bd-like_sf"/>
</dbReference>
<dbReference type="InterPro" id="IPR013783">
    <property type="entry name" value="Ig-like_fold"/>
</dbReference>
<dbReference type="Proteomes" id="UP000530234">
    <property type="component" value="Unassembled WGS sequence"/>
</dbReference>
<name>A0A7W3XXJ6_9ACTN</name>
<dbReference type="SMART" id="SM00637">
    <property type="entry name" value="CBD_II"/>
    <property type="match status" value="1"/>
</dbReference>
<keyword evidence="6 7" id="KW-0624">Polysaccharide degradation</keyword>
<dbReference type="SUPFAM" id="SSF49785">
    <property type="entry name" value="Galactose-binding domain-like"/>
    <property type="match status" value="1"/>
</dbReference>
<feature type="active site" evidence="7">
    <location>
        <position position="725"/>
    </location>
</feature>
<comment type="caution">
    <text evidence="11">The sequence shown here is derived from an EMBL/GenBank/DDBJ whole genome shotgun (WGS) entry which is preliminary data.</text>
</comment>